<evidence type="ECO:0000259" key="1">
    <source>
        <dbReference type="Pfam" id="PF14341"/>
    </source>
</evidence>
<proteinExistence type="predicted"/>
<dbReference type="EMBL" id="JAXHPO010000007">
    <property type="protein sequence ID" value="MDY6549668.1"/>
    <property type="molecule type" value="Genomic_DNA"/>
</dbReference>
<keyword evidence="3" id="KW-1185">Reference proteome</keyword>
<dbReference type="Proteomes" id="UP001284094">
    <property type="component" value="Unassembled WGS sequence"/>
</dbReference>
<reference evidence="2 3" key="1">
    <citation type="journal article" date="2024" name="Syst. Appl. Microbiol.">
        <title>Evidence for the occurrence of Acinetobacter faecalis in cattle feces and its emended description.</title>
        <authorList>
            <person name="Kyselkova M."/>
            <person name="Xanthopoulou K."/>
            <person name="Shestivska V."/>
            <person name="Spanelova P."/>
            <person name="Maixnerova M."/>
            <person name="Higgins P.G."/>
            <person name="Nemec A."/>
        </authorList>
    </citation>
    <scope>NUCLEOTIDE SEQUENCE [LARGE SCALE GENOMIC DNA]</scope>
    <source>
        <strain evidence="2 3">ANC 7225</strain>
    </source>
</reference>
<dbReference type="InterPro" id="IPR025746">
    <property type="entry name" value="PilX_N_dom"/>
</dbReference>
<dbReference type="Pfam" id="PF14341">
    <property type="entry name" value="PilX_N"/>
    <property type="match status" value="1"/>
</dbReference>
<gene>
    <name evidence="2" type="ORF">SKM48_02620</name>
</gene>
<evidence type="ECO:0000313" key="2">
    <source>
        <dbReference type="EMBL" id="MDY6549668.1"/>
    </source>
</evidence>
<accession>A0ABU5GGV4</accession>
<protein>
    <submittedName>
        <fullName evidence="2">Pilus assembly protein PilX</fullName>
    </submittedName>
</protein>
<dbReference type="RefSeq" id="WP_321099915.1">
    <property type="nucleotide sequence ID" value="NZ_JAXHPO010000007.1"/>
</dbReference>
<organism evidence="2 3">
    <name type="scientific">Acinetobacter faecalis</name>
    <dbReference type="NCBI Taxonomy" id="2665161"/>
    <lineage>
        <taxon>Bacteria</taxon>
        <taxon>Pseudomonadati</taxon>
        <taxon>Pseudomonadota</taxon>
        <taxon>Gammaproteobacteria</taxon>
        <taxon>Moraxellales</taxon>
        <taxon>Moraxellaceae</taxon>
        <taxon>Acinetobacter</taxon>
    </lineage>
</organism>
<sequence length="247" mass="26518">MRKQTGSTLVIVLLLLMVITIVGTFAIRQSMLSLNVATNSQAQQLLMQSSDAVLYRIGNTNFASTSGNPTSLLGYALKNSGNEVVFCFRSQLKQDTAFSVGTTSLLNWNENSTDITVSGVSGFCDLAKQADYASSRKAQITQVTIVVNPPSNIESKPLQSVSLGSDLSSLGKLDAEQTKRVRVYVTSILPNLSTATAVKITACLKRPSEKPLSGSAETIDACLTKENVPFNTQMQDFILDTYMGVAS</sequence>
<feature type="domain" description="Type 4 fimbrial biogenesis protein PilX N-terminal" evidence="1">
    <location>
        <begin position="6"/>
        <end position="52"/>
    </location>
</feature>
<evidence type="ECO:0000313" key="3">
    <source>
        <dbReference type="Proteomes" id="UP001284094"/>
    </source>
</evidence>
<name>A0ABU5GGV4_9GAMM</name>
<comment type="caution">
    <text evidence="2">The sequence shown here is derived from an EMBL/GenBank/DDBJ whole genome shotgun (WGS) entry which is preliminary data.</text>
</comment>